<dbReference type="AlphaFoldDB" id="A0A8J3GF05"/>
<feature type="signal peptide" evidence="2">
    <location>
        <begin position="1"/>
        <end position="22"/>
    </location>
</feature>
<dbReference type="InterPro" id="IPR049712">
    <property type="entry name" value="Poly_export"/>
</dbReference>
<evidence type="ECO:0000256" key="1">
    <source>
        <dbReference type="ARBA" id="ARBA00022729"/>
    </source>
</evidence>
<reference evidence="4" key="2">
    <citation type="submission" date="2020-09" db="EMBL/GenBank/DDBJ databases">
        <authorList>
            <person name="Sun Q."/>
            <person name="Kim S."/>
        </authorList>
    </citation>
    <scope>NUCLEOTIDE SEQUENCE</scope>
    <source>
        <strain evidence="4">KCTC 12870</strain>
    </source>
</reference>
<keyword evidence="1 2" id="KW-0732">Signal</keyword>
<dbReference type="PANTHER" id="PTHR33619:SF3">
    <property type="entry name" value="POLYSACCHARIDE EXPORT PROTEIN GFCE-RELATED"/>
    <property type="match status" value="1"/>
</dbReference>
<evidence type="ECO:0000259" key="3">
    <source>
        <dbReference type="Pfam" id="PF02563"/>
    </source>
</evidence>
<protein>
    <recommendedName>
        <fullName evidence="3">Polysaccharide export protein N-terminal domain-containing protein</fullName>
    </recommendedName>
</protein>
<feature type="domain" description="Polysaccharide export protein N-terminal" evidence="3">
    <location>
        <begin position="48"/>
        <end position="122"/>
    </location>
</feature>
<accession>A0A8J3GF05</accession>
<dbReference type="EMBL" id="BMXG01000018">
    <property type="protein sequence ID" value="GHC07610.1"/>
    <property type="molecule type" value="Genomic_DNA"/>
</dbReference>
<dbReference type="PANTHER" id="PTHR33619">
    <property type="entry name" value="POLYSACCHARIDE EXPORT PROTEIN GFCE-RELATED"/>
    <property type="match status" value="1"/>
</dbReference>
<keyword evidence="5" id="KW-1185">Reference proteome</keyword>
<gene>
    <name evidence="4" type="ORF">GCM10007047_25930</name>
</gene>
<dbReference type="Proteomes" id="UP000642829">
    <property type="component" value="Unassembled WGS sequence"/>
</dbReference>
<evidence type="ECO:0000256" key="2">
    <source>
        <dbReference type="SAM" id="SignalP"/>
    </source>
</evidence>
<reference evidence="4" key="1">
    <citation type="journal article" date="2014" name="Int. J. Syst. Evol. Microbiol.">
        <title>Complete genome sequence of Corynebacterium casei LMG S-19264T (=DSM 44701T), isolated from a smear-ripened cheese.</title>
        <authorList>
            <consortium name="US DOE Joint Genome Institute (JGI-PGF)"/>
            <person name="Walter F."/>
            <person name="Albersmeier A."/>
            <person name="Kalinowski J."/>
            <person name="Ruckert C."/>
        </authorList>
    </citation>
    <scope>NUCLEOTIDE SEQUENCE</scope>
    <source>
        <strain evidence="4">KCTC 12870</strain>
    </source>
</reference>
<dbReference type="Gene3D" id="3.10.560.10">
    <property type="entry name" value="Outer membrane lipoprotein wza domain like"/>
    <property type="match status" value="1"/>
</dbReference>
<proteinExistence type="predicted"/>
<evidence type="ECO:0000313" key="5">
    <source>
        <dbReference type="Proteomes" id="UP000642829"/>
    </source>
</evidence>
<name>A0A8J3GF05_9BACT</name>
<dbReference type="InterPro" id="IPR003715">
    <property type="entry name" value="Poly_export_N"/>
</dbReference>
<dbReference type="RefSeq" id="WP_189515896.1">
    <property type="nucleotide sequence ID" value="NZ_BMXG01000018.1"/>
</dbReference>
<feature type="chain" id="PRO_5035188515" description="Polysaccharide export protein N-terminal domain-containing protein" evidence="2">
    <location>
        <begin position="23"/>
        <end position="221"/>
    </location>
</feature>
<comment type="caution">
    <text evidence="4">The sequence shown here is derived from an EMBL/GenBank/DDBJ whole genome shotgun (WGS) entry which is preliminary data.</text>
</comment>
<organism evidence="4 5">
    <name type="scientific">Cerasicoccus arenae</name>
    <dbReference type="NCBI Taxonomy" id="424488"/>
    <lineage>
        <taxon>Bacteria</taxon>
        <taxon>Pseudomonadati</taxon>
        <taxon>Verrucomicrobiota</taxon>
        <taxon>Opitutia</taxon>
        <taxon>Puniceicoccales</taxon>
        <taxon>Cerasicoccaceae</taxon>
        <taxon>Cerasicoccus</taxon>
    </lineage>
</organism>
<evidence type="ECO:0000313" key="4">
    <source>
        <dbReference type="EMBL" id="GHC07610.1"/>
    </source>
</evidence>
<dbReference type="Pfam" id="PF02563">
    <property type="entry name" value="Poly_export"/>
    <property type="match status" value="1"/>
</dbReference>
<dbReference type="GO" id="GO:0015159">
    <property type="term" value="F:polysaccharide transmembrane transporter activity"/>
    <property type="evidence" value="ECO:0007669"/>
    <property type="project" value="InterPro"/>
</dbReference>
<dbReference type="Gene3D" id="3.30.1950.10">
    <property type="entry name" value="wza like domain"/>
    <property type="match status" value="1"/>
</dbReference>
<sequence length="221" mass="23950">MTFANRLPLFILTLLLASALNAQDSGGSGASGSSASGSGSSGGPIALPANYKLNTTDMVSITVFDEPELSAEQRIPGNGEIRIPLLGEISLLGLTIREAEYKIQRAFIDARLLRNPQVYITVSGYVAQEFSVFGQTGAQGQVPFPLEKNSIDIVEAISRAGGFSSIARGSEVRVTRKKPDGTQEYFIIDVEAIIEDQDDENDRDKYLIYPGDIIYVPQRLF</sequence>